<dbReference type="InterPro" id="IPR012584">
    <property type="entry name" value="NOL11_N"/>
</dbReference>
<dbReference type="EMBL" id="CT737430">
    <property type="status" value="NOT_ANNOTATED_CDS"/>
    <property type="molecule type" value="Genomic_DNA"/>
</dbReference>
<evidence type="ECO:0000256" key="2">
    <source>
        <dbReference type="ARBA" id="ARBA00022552"/>
    </source>
</evidence>
<evidence type="ECO:0000256" key="6">
    <source>
        <dbReference type="ARBA" id="ARBA00023242"/>
    </source>
</evidence>
<keyword evidence="3" id="KW-0805">Transcription regulation</keyword>
<dbReference type="Bgee" id="ENSPTRG00000043276">
    <property type="expression patterns" value="Expressed in cortex of kidney and 3 other cell types or tissues"/>
</dbReference>
<reference evidence="9 10" key="1">
    <citation type="journal article" date="2005" name="Nature">
        <title>Initial sequence of the chimpanzee genome and comparison with the human genome.</title>
        <authorList>
            <consortium name="Chimpanzee sequencing and analysis consortium"/>
        </authorList>
    </citation>
    <scope>NUCLEOTIDE SEQUENCE [LARGE SCALE GENOMIC DNA]</scope>
</reference>
<dbReference type="InParanoid" id="A0A2I3TJC1"/>
<dbReference type="InterPro" id="IPR048897">
    <property type="entry name" value="Nol11_C"/>
</dbReference>
<dbReference type="SUPFAM" id="SSF50978">
    <property type="entry name" value="WD40 repeat-like"/>
    <property type="match status" value="1"/>
</dbReference>
<dbReference type="GeneTree" id="ENSGT00390000009760"/>
<dbReference type="PANTHER" id="PTHR15633:SF4">
    <property type="entry name" value="NUCLEOLAR PROTEIN 11"/>
    <property type="match status" value="1"/>
</dbReference>
<keyword evidence="5" id="KW-0804">Transcription</keyword>
<dbReference type="PANTHER" id="PTHR15633">
    <property type="entry name" value="NUCLEOLAR PROTEIN 11"/>
    <property type="match status" value="1"/>
</dbReference>
<keyword evidence="2" id="KW-0698">rRNA processing</keyword>
<dbReference type="InterPro" id="IPR042859">
    <property type="entry name" value="NOL11"/>
</dbReference>
<evidence type="ECO:0000256" key="3">
    <source>
        <dbReference type="ARBA" id="ARBA00023015"/>
    </source>
</evidence>
<feature type="domain" description="Nucleolar protein 11 C-terminal" evidence="8">
    <location>
        <begin position="354"/>
        <end position="673"/>
    </location>
</feature>
<evidence type="ECO:0000256" key="5">
    <source>
        <dbReference type="ARBA" id="ARBA00023163"/>
    </source>
</evidence>
<dbReference type="Pfam" id="PF20998">
    <property type="entry name" value="Nol11_C"/>
    <property type="match status" value="1"/>
</dbReference>
<keyword evidence="6" id="KW-0539">Nucleus</keyword>
<dbReference type="AlphaFoldDB" id="A0A2I3TJC1"/>
<evidence type="ECO:0000256" key="1">
    <source>
        <dbReference type="ARBA" id="ARBA00004604"/>
    </source>
</evidence>
<dbReference type="GO" id="GO:0030490">
    <property type="term" value="P:maturation of SSU-rRNA"/>
    <property type="evidence" value="ECO:0000318"/>
    <property type="project" value="GO_Central"/>
</dbReference>
<name>A0A2I3TJC1_PANTR</name>
<proteinExistence type="predicted"/>
<comment type="subcellular location">
    <subcellularLocation>
        <location evidence="1">Nucleus</location>
        <location evidence="1">Nucleolus</location>
    </subcellularLocation>
</comment>
<dbReference type="Proteomes" id="UP000002277">
    <property type="component" value="Chromosome X"/>
</dbReference>
<sequence length="673" mass="76424">MAVLEEEFTLSSVVLSTGPEGLLGMKQSDKTDQFLVTDSGRTVILYKVSDQKPLGSWSVKQGQIVTCPAACNFQTGEYIVVHNNKILRIWNNEDVNLDKVFKATLSVEVCRILSVQGSEPLVLFKEGVRGLEASLADPQQKIEAVISDEVIKWTKFFIVFRHPVLIFITEKHGNHFAYVQMFNSRILTKYTLLVGQDKNSFIESFTALVDQKFISLTSLSSDGCIYETLMPIRPTDPEKNQSLVRSLLLKAVVSDFKRVTTRDQWSTLVLWGKCVYATWRISVIPYNCEVSSLAGAHGKLKHSQDPGTHVVPHFVNWETPQGCGLGSQNSEQSRRILRRRKIEVSLQPEVSPSKQLLSTIMKDSEKHTEVEVWKFLALKQTPDFHTVTGDTVTGLLERCKAEPSFYPRSCLMHLIQVHVLSYSLCRDLMEIALKKKDVQLLQLCLQQFPDIPESVTCACLKIFLRIGDDSIQETDVSMESVFDYSNSVHDEKMEEQTGILQNGFNPEEDKYSNCDQELNKKPQDKTKETISCSVIPKRAALLNAILHSAYSETFLLPHLKNIPAQHITLFLKCLCFLYLKCSENATMTLPGIHPPTLNQIMDWICLLLDANFTVVVMMPEAKRPLINLYKLVKSQISVYSKLNKIEVSFWELQKLNQEKNNRGLYSIEVLELF</sequence>
<accession>A0A2I3TJC1</accession>
<evidence type="ECO:0000256" key="4">
    <source>
        <dbReference type="ARBA" id="ARBA00023159"/>
    </source>
</evidence>
<reference evidence="9" key="2">
    <citation type="submission" date="2025-08" db="UniProtKB">
        <authorList>
            <consortium name="Ensembl"/>
        </authorList>
    </citation>
    <scope>IDENTIFICATION</scope>
</reference>
<dbReference type="InterPro" id="IPR036322">
    <property type="entry name" value="WD40_repeat_dom_sf"/>
</dbReference>
<feature type="domain" description="Nucleolar protein 11 N-terminal" evidence="7">
    <location>
        <begin position="1"/>
        <end position="254"/>
    </location>
</feature>
<dbReference type="OMA" id="IPYNCEV"/>
<protein>
    <recommendedName>
        <fullName evidence="11">Nucleolar protein 11</fullName>
    </recommendedName>
</protein>
<dbReference type="Ensembl" id="ENSPTRT00000093694.1">
    <property type="protein sequence ID" value="ENSPTRP00000089365.1"/>
    <property type="gene ID" value="ENSPTRG00000043276.1"/>
</dbReference>
<reference evidence="9" key="3">
    <citation type="submission" date="2025-09" db="UniProtKB">
        <authorList>
            <consortium name="Ensembl"/>
        </authorList>
    </citation>
    <scope>IDENTIFICATION</scope>
</reference>
<dbReference type="Pfam" id="PF08168">
    <property type="entry name" value="NOL11_N"/>
    <property type="match status" value="1"/>
</dbReference>
<organism evidence="9 10">
    <name type="scientific">Pan troglodytes</name>
    <name type="common">Chimpanzee</name>
    <dbReference type="NCBI Taxonomy" id="9598"/>
    <lineage>
        <taxon>Eukaryota</taxon>
        <taxon>Metazoa</taxon>
        <taxon>Chordata</taxon>
        <taxon>Craniata</taxon>
        <taxon>Vertebrata</taxon>
        <taxon>Euteleostomi</taxon>
        <taxon>Mammalia</taxon>
        <taxon>Eutheria</taxon>
        <taxon>Euarchontoglires</taxon>
        <taxon>Primates</taxon>
        <taxon>Haplorrhini</taxon>
        <taxon>Catarrhini</taxon>
        <taxon>Hominidae</taxon>
        <taxon>Pan</taxon>
    </lineage>
</organism>
<evidence type="ECO:0000259" key="7">
    <source>
        <dbReference type="Pfam" id="PF08168"/>
    </source>
</evidence>
<evidence type="ECO:0000313" key="10">
    <source>
        <dbReference type="Proteomes" id="UP000002277"/>
    </source>
</evidence>
<evidence type="ECO:0000259" key="8">
    <source>
        <dbReference type="Pfam" id="PF20998"/>
    </source>
</evidence>
<dbReference type="GO" id="GO:0005730">
    <property type="term" value="C:nucleolus"/>
    <property type="evidence" value="ECO:0000318"/>
    <property type="project" value="GO_Central"/>
</dbReference>
<keyword evidence="10" id="KW-1185">Reference proteome</keyword>
<keyword evidence="4" id="KW-0010">Activator</keyword>
<evidence type="ECO:0000313" key="9">
    <source>
        <dbReference type="Ensembl" id="ENSPTRP00000089365.1"/>
    </source>
</evidence>
<evidence type="ECO:0008006" key="11">
    <source>
        <dbReference type="Google" id="ProtNLM"/>
    </source>
</evidence>